<name>A0AA39WFX1_9PEZI</name>
<dbReference type="Proteomes" id="UP001175000">
    <property type="component" value="Unassembled WGS sequence"/>
</dbReference>
<comment type="caution">
    <text evidence="1">The sequence shown here is derived from an EMBL/GenBank/DDBJ whole genome shotgun (WGS) entry which is preliminary data.</text>
</comment>
<dbReference type="PANTHER" id="PTHR38797:SF4">
    <property type="entry name" value="NUCLEAR PORE COMPLEX PROTEIN NUP85"/>
    <property type="match status" value="1"/>
</dbReference>
<dbReference type="PANTHER" id="PTHR38797">
    <property type="entry name" value="NUCLEAR PORE COMPLEX PROTEIN NUP85-RELATED"/>
    <property type="match status" value="1"/>
</dbReference>
<organism evidence="1 2">
    <name type="scientific">Immersiella caudata</name>
    <dbReference type="NCBI Taxonomy" id="314043"/>
    <lineage>
        <taxon>Eukaryota</taxon>
        <taxon>Fungi</taxon>
        <taxon>Dikarya</taxon>
        <taxon>Ascomycota</taxon>
        <taxon>Pezizomycotina</taxon>
        <taxon>Sordariomycetes</taxon>
        <taxon>Sordariomycetidae</taxon>
        <taxon>Sordariales</taxon>
        <taxon>Lasiosphaeriaceae</taxon>
        <taxon>Immersiella</taxon>
    </lineage>
</organism>
<evidence type="ECO:0000313" key="1">
    <source>
        <dbReference type="EMBL" id="KAK0614658.1"/>
    </source>
</evidence>
<reference evidence="1" key="1">
    <citation type="submission" date="2023-06" db="EMBL/GenBank/DDBJ databases">
        <title>Genome-scale phylogeny and comparative genomics of the fungal order Sordariales.</title>
        <authorList>
            <consortium name="Lawrence Berkeley National Laboratory"/>
            <person name="Hensen N."/>
            <person name="Bonometti L."/>
            <person name="Westerberg I."/>
            <person name="Brannstrom I.O."/>
            <person name="Guillou S."/>
            <person name="Cros-Aarteil S."/>
            <person name="Calhoun S."/>
            <person name="Haridas S."/>
            <person name="Kuo A."/>
            <person name="Mondo S."/>
            <person name="Pangilinan J."/>
            <person name="Riley R."/>
            <person name="Labutti K."/>
            <person name="Andreopoulos B."/>
            <person name="Lipzen A."/>
            <person name="Chen C."/>
            <person name="Yanf M."/>
            <person name="Daum C."/>
            <person name="Ng V."/>
            <person name="Clum A."/>
            <person name="Steindorff A."/>
            <person name="Ohm R."/>
            <person name="Martin F."/>
            <person name="Silar P."/>
            <person name="Natvig D."/>
            <person name="Lalanne C."/>
            <person name="Gautier V."/>
            <person name="Ament-Velasquez S.L."/>
            <person name="Kruys A."/>
            <person name="Hutchinson M.I."/>
            <person name="Powell A.J."/>
            <person name="Barry K."/>
            <person name="Miller A.N."/>
            <person name="Grigoriev I.V."/>
            <person name="Debuchy R."/>
            <person name="Gladieux P."/>
            <person name="Thoren M.H."/>
            <person name="Johannesson H."/>
        </authorList>
    </citation>
    <scope>NUCLEOTIDE SEQUENCE</scope>
    <source>
        <strain evidence="1">CBS 606.72</strain>
    </source>
</reference>
<proteinExistence type="predicted"/>
<accession>A0AA39WFX1</accession>
<evidence type="ECO:0000313" key="2">
    <source>
        <dbReference type="Proteomes" id="UP001175000"/>
    </source>
</evidence>
<keyword evidence="2" id="KW-1185">Reference proteome</keyword>
<dbReference type="EMBL" id="JAULSU010000006">
    <property type="protein sequence ID" value="KAK0614658.1"/>
    <property type="molecule type" value="Genomic_DNA"/>
</dbReference>
<dbReference type="Pfam" id="PF12311">
    <property type="entry name" value="DUF3632"/>
    <property type="match status" value="1"/>
</dbReference>
<protein>
    <submittedName>
        <fullName evidence="1">Uncharacterized protein</fullName>
    </submittedName>
</protein>
<dbReference type="AlphaFoldDB" id="A0AA39WFX1"/>
<dbReference type="InterPro" id="IPR053204">
    <property type="entry name" value="Oxopyrrolidines_Biosynth-assoc"/>
</dbReference>
<sequence length="316" mass="35316">MSSIFDPPGTNPPNPFSPVIEDYLSSSTASSSAQAASLAVEKVSSSSNPSNALYLFWDAFFNTVVIQASTSFDSHLTLLSSIRAHPPTAPTSLAPGSDIEKGLLTSGHLQLDRLFHWSKLPLFAAQWGDTHGILEAWRDWDGIRQPSGTSALSATPAEYFLRFVTFSAILLSQHTTWSKSVVHPINVFYAARNVLERQGIHAREDEPLHTTGGEHKLDAQQVWELDVRVTAIWLKWGGRALWEMDPVYLREHFARTLDWKADLWNQGKGLTRERWELWAARLRNLEGETEGETREVAREARVVVEGLLAGEEEGQK</sequence>
<dbReference type="InterPro" id="IPR022085">
    <property type="entry name" value="OpdG"/>
</dbReference>
<gene>
    <name evidence="1" type="ORF">B0T14DRAFT_570570</name>
</gene>